<keyword evidence="2" id="KW-0677">Repeat</keyword>
<feature type="region of interest" description="Disordered" evidence="3">
    <location>
        <begin position="933"/>
        <end position="1047"/>
    </location>
</feature>
<feature type="domain" description="Fibronectin type-III" evidence="4">
    <location>
        <begin position="392"/>
        <end position="509"/>
    </location>
</feature>
<proteinExistence type="predicted"/>
<dbReference type="STRING" id="286115.A0A507CIR7"/>
<dbReference type="Gene3D" id="2.120.10.80">
    <property type="entry name" value="Kelch-type beta propeller"/>
    <property type="match status" value="2"/>
</dbReference>
<dbReference type="Gene3D" id="2.60.40.10">
    <property type="entry name" value="Immunoglobulins"/>
    <property type="match status" value="1"/>
</dbReference>
<reference evidence="7 8" key="1">
    <citation type="journal article" date="2019" name="Sci. Rep.">
        <title>Comparative genomics of chytrid fungi reveal insights into the obligate biotrophic and pathogenic lifestyle of Synchytrium endobioticum.</title>
        <authorList>
            <person name="van de Vossenberg B.T.L.H."/>
            <person name="Warris S."/>
            <person name="Nguyen H.D.T."/>
            <person name="van Gent-Pelzer M.P.E."/>
            <person name="Joly D.L."/>
            <person name="van de Geest H.C."/>
            <person name="Bonants P.J.M."/>
            <person name="Smith D.S."/>
            <person name="Levesque C.A."/>
            <person name="van der Lee T.A.J."/>
        </authorList>
    </citation>
    <scope>NUCLEOTIDE SEQUENCE [LARGE SCALE GENOMIC DNA]</scope>
    <source>
        <strain evidence="5 8">LEV6574</strain>
        <strain evidence="6 7">MB42</strain>
    </source>
</reference>
<dbReference type="SMART" id="SM00060">
    <property type="entry name" value="FN3"/>
    <property type="match status" value="1"/>
</dbReference>
<dbReference type="CDD" id="cd00063">
    <property type="entry name" value="FN3"/>
    <property type="match status" value="1"/>
</dbReference>
<accession>A0A507CIR7</accession>
<comment type="caution">
    <text evidence="5">The sequence shown here is derived from an EMBL/GenBank/DDBJ whole genome shotgun (WGS) entry which is preliminary data.</text>
</comment>
<dbReference type="InterPro" id="IPR036116">
    <property type="entry name" value="FN3_sf"/>
</dbReference>
<evidence type="ECO:0000256" key="2">
    <source>
        <dbReference type="ARBA" id="ARBA00022737"/>
    </source>
</evidence>
<dbReference type="Proteomes" id="UP000320475">
    <property type="component" value="Unassembled WGS sequence"/>
</dbReference>
<dbReference type="Pfam" id="PF24681">
    <property type="entry name" value="Kelch_KLHDC2_KLHL20_DRC7"/>
    <property type="match status" value="1"/>
</dbReference>
<feature type="region of interest" description="Disordered" evidence="3">
    <location>
        <begin position="618"/>
        <end position="819"/>
    </location>
</feature>
<dbReference type="InterPro" id="IPR013783">
    <property type="entry name" value="Ig-like_fold"/>
</dbReference>
<dbReference type="VEuPathDB" id="FungiDB:SeMB42_g04212"/>
<dbReference type="Pfam" id="PF00041">
    <property type="entry name" value="fn3"/>
    <property type="match status" value="1"/>
</dbReference>
<feature type="compositionally biased region" description="Polar residues" evidence="3">
    <location>
        <begin position="803"/>
        <end position="817"/>
    </location>
</feature>
<protein>
    <recommendedName>
        <fullName evidence="4">Fibronectin type-III domain-containing protein</fullName>
    </recommendedName>
</protein>
<sequence length="1063" mass="114924">MNTVSWTNISSPGNGPPEARQSPQIALLPFPFPFPSTPLAATTSAHSSPDADDRLTIMGGCCEGRIVESAATYSFQTALWSTLIPEIIPCHANGAELLHSSPLFASSASSASDASCLYIFGGLISLPHSGDGTKIVPTNQLVKYDPMTNRMTFLSPPEIHNHPGPSPRVGSSMIYIPAYSDKSSKLLVFGGLIDTLTVANDTWCFDLSNMTWTAVLTTGVLPIPRESAACVYLPPNATVETPNDNAHMILHGGTTGSTKHRKRRLADMHRLDLDTFVWEKVEYAHTKLRPNARALHSAHMIEEVDGTARKMFLVGGVGQDDDLLSDCWIYDHDTSEWSYTRTLNGNDGKPFSPASHHASASIENRVYIFGGCDSTKKPTHHLVKLEVGPPHPVENITATPTPENRLSLAWDDPHHHQHYRIYLRPSDSESYSSLVKDIHDLRECEIDFYPPSAMSSETPDSSTGLLPFEPGSEYEVYVFSVNAAGESLYWVRDHVRKSTSCTTVTIPASDDDDTSVVDEDSSLPEAIMCSDVVEILWPDFKHDIKAYRDCTSNFCRDLNLKRLHGTTRIRHKVGTGKPSYVLSSDVIPRYVDVVAQRFGLDVPDSWRQLLADHLDGAAQGNAPKVGRSRKLSAKPVASKPDPSADDLPAEDGATADSDHEDAGLVRSVNSTLSRSHRNSHGTLPIATEESEQPPNGDDFMSEETPFTTTTRSGRQSRRKLEVVQSMHYLAKQAGKKEKRKGGKRNRDQDDDESDSSLAVPLPATGARRSRRSAVVEDNAGTEQQTTSEEAQSPPRKKARGKKSSTLQKATLAKTSGTESKDVADVLSNVPDVAEAVGARADVEDGNGIIDNGNTEAQQQTDAAITPEFVNLLTQLAGQGMLPLTFNIPQNPQEVQALYDAMSVAAIAATTTITDNELTPTMNAAESMQMDYEMDQQQGENDEGASDRAPSHSPLSDEGYRNEDNTESPVAPSVSPGSPKTVEHIAKVDDADDGDASPGNNDSMSNNKAAGLHVSLPSGKDSMSPRSPGSPQEGGGSSVVVGERTDMNEIDLARTSVLAGVNVA</sequence>
<feature type="compositionally biased region" description="Polar residues" evidence="3">
    <location>
        <begin position="1"/>
        <end position="13"/>
    </location>
</feature>
<dbReference type="PROSITE" id="PS50853">
    <property type="entry name" value="FN3"/>
    <property type="match status" value="1"/>
</dbReference>
<dbReference type="EMBL" id="QEAM01000479">
    <property type="protein sequence ID" value="TPX39448.1"/>
    <property type="molecule type" value="Genomic_DNA"/>
</dbReference>
<gene>
    <name evidence="5" type="ORF">SeLEV6574_g07200</name>
    <name evidence="6" type="ORF">SeMB42_g04212</name>
</gene>
<dbReference type="Proteomes" id="UP000317494">
    <property type="component" value="Unassembled WGS sequence"/>
</dbReference>
<dbReference type="AlphaFoldDB" id="A0A507CIR7"/>
<dbReference type="PANTHER" id="PTHR46228:SF2">
    <property type="entry name" value="KELCH REPEAT PROTEIN (AFU_ORTHOLOGUE AFUA_4G14350)"/>
    <property type="match status" value="1"/>
</dbReference>
<name>A0A507CIR7_9FUNG</name>
<dbReference type="OrthoDB" id="45365at2759"/>
<evidence type="ECO:0000313" key="8">
    <source>
        <dbReference type="Proteomes" id="UP000320475"/>
    </source>
</evidence>
<feature type="region of interest" description="Disordered" evidence="3">
    <location>
        <begin position="1"/>
        <end position="22"/>
    </location>
</feature>
<dbReference type="InterPro" id="IPR011043">
    <property type="entry name" value="Gal_Oxase/kelch_b-propeller"/>
</dbReference>
<evidence type="ECO:0000313" key="5">
    <source>
        <dbReference type="EMBL" id="TPX39448.1"/>
    </source>
</evidence>
<dbReference type="EMBL" id="QEAN01000166">
    <property type="protein sequence ID" value="TPX44758.1"/>
    <property type="molecule type" value="Genomic_DNA"/>
</dbReference>
<dbReference type="InterPro" id="IPR015915">
    <property type="entry name" value="Kelch-typ_b-propeller"/>
</dbReference>
<keyword evidence="7" id="KW-1185">Reference proteome</keyword>
<dbReference type="InterPro" id="IPR003961">
    <property type="entry name" value="FN3_dom"/>
</dbReference>
<evidence type="ECO:0000256" key="3">
    <source>
        <dbReference type="SAM" id="MobiDB-lite"/>
    </source>
</evidence>
<keyword evidence="1" id="KW-0880">Kelch repeat</keyword>
<dbReference type="SUPFAM" id="SSF49265">
    <property type="entry name" value="Fibronectin type III"/>
    <property type="match status" value="1"/>
</dbReference>
<dbReference type="SUPFAM" id="SSF50965">
    <property type="entry name" value="Galactose oxidase, central domain"/>
    <property type="match status" value="1"/>
</dbReference>
<evidence type="ECO:0000313" key="6">
    <source>
        <dbReference type="EMBL" id="TPX44758.1"/>
    </source>
</evidence>
<evidence type="ECO:0000313" key="7">
    <source>
        <dbReference type="Proteomes" id="UP000317494"/>
    </source>
</evidence>
<evidence type="ECO:0000259" key="4">
    <source>
        <dbReference type="PROSITE" id="PS50853"/>
    </source>
</evidence>
<feature type="compositionally biased region" description="Polar residues" evidence="3">
    <location>
        <begin position="997"/>
        <end position="1007"/>
    </location>
</feature>
<evidence type="ECO:0000256" key="1">
    <source>
        <dbReference type="ARBA" id="ARBA00022441"/>
    </source>
</evidence>
<organism evidence="5 8">
    <name type="scientific">Synchytrium endobioticum</name>
    <dbReference type="NCBI Taxonomy" id="286115"/>
    <lineage>
        <taxon>Eukaryota</taxon>
        <taxon>Fungi</taxon>
        <taxon>Fungi incertae sedis</taxon>
        <taxon>Chytridiomycota</taxon>
        <taxon>Chytridiomycota incertae sedis</taxon>
        <taxon>Chytridiomycetes</taxon>
        <taxon>Synchytriales</taxon>
        <taxon>Synchytriaceae</taxon>
        <taxon>Synchytrium</taxon>
    </lineage>
</organism>
<feature type="compositionally biased region" description="Polar residues" evidence="3">
    <location>
        <begin position="780"/>
        <end position="790"/>
    </location>
</feature>
<feature type="compositionally biased region" description="Low complexity" evidence="3">
    <location>
        <begin position="967"/>
        <end position="978"/>
    </location>
</feature>
<dbReference type="PANTHER" id="PTHR46228">
    <property type="entry name" value="KELCH DOMAIN-CONTAINING PROTEIN"/>
    <property type="match status" value="1"/>
</dbReference>